<gene>
    <name evidence="3" type="ORF">HNR10_002697</name>
</gene>
<dbReference type="GO" id="GO:0006208">
    <property type="term" value="P:pyrimidine nucleobase catabolic process"/>
    <property type="evidence" value="ECO:0007669"/>
    <property type="project" value="TreeGrafter"/>
</dbReference>
<evidence type="ECO:0000313" key="3">
    <source>
        <dbReference type="EMBL" id="NYJ34816.1"/>
    </source>
</evidence>
<accession>A0A7Z0JA73</accession>
<evidence type="ECO:0000256" key="1">
    <source>
        <dbReference type="ARBA" id="ARBA00023002"/>
    </source>
</evidence>
<dbReference type="Proteomes" id="UP000572051">
    <property type="component" value="Unassembled WGS sequence"/>
</dbReference>
<keyword evidence="4" id="KW-1185">Reference proteome</keyword>
<dbReference type="InterPro" id="IPR002563">
    <property type="entry name" value="Flavin_Rdtase-like_dom"/>
</dbReference>
<dbReference type="InterPro" id="IPR012349">
    <property type="entry name" value="Split_barrel_FMN-bd"/>
</dbReference>
<feature type="domain" description="Flavin reductase like" evidence="2">
    <location>
        <begin position="24"/>
        <end position="166"/>
    </location>
</feature>
<dbReference type="EC" id="1.5.1.-" evidence="3"/>
<dbReference type="Gene3D" id="2.30.110.10">
    <property type="entry name" value="Electron Transport, Fmn-binding Protein, Chain A"/>
    <property type="match status" value="1"/>
</dbReference>
<comment type="caution">
    <text evidence="3">The sequence shown here is derived from an EMBL/GenBank/DDBJ whole genome shotgun (WGS) entry which is preliminary data.</text>
</comment>
<organism evidence="3 4">
    <name type="scientific">Nocardiopsis aegyptia</name>
    <dbReference type="NCBI Taxonomy" id="220378"/>
    <lineage>
        <taxon>Bacteria</taxon>
        <taxon>Bacillati</taxon>
        <taxon>Actinomycetota</taxon>
        <taxon>Actinomycetes</taxon>
        <taxon>Streptosporangiales</taxon>
        <taxon>Nocardiopsidaceae</taxon>
        <taxon>Nocardiopsis</taxon>
    </lineage>
</organism>
<dbReference type="SMART" id="SM00903">
    <property type="entry name" value="Flavin_Reduct"/>
    <property type="match status" value="1"/>
</dbReference>
<evidence type="ECO:0000259" key="2">
    <source>
        <dbReference type="SMART" id="SM00903"/>
    </source>
</evidence>
<keyword evidence="1 3" id="KW-0560">Oxidoreductase</keyword>
<sequence length="170" mass="18044">MTTPEPVPGSTDIRHEPAALRDGLARMATSVSVVTAEVDGRRHGFTANSVVSVSADPPLVAICLASTAECHEAFTRARTVAVNVLADGQERLSRVFATRGADKFDAAPFTTGDLGAPVLPGSAVALEGTVHSRHRAGDHTMILFDVAYVRIGQSAPLVYQERRFHRLDAA</sequence>
<dbReference type="PANTHER" id="PTHR30466:SF1">
    <property type="entry name" value="FMN REDUCTASE (NADH) RUTF"/>
    <property type="match status" value="1"/>
</dbReference>
<dbReference type="GO" id="GO:0010181">
    <property type="term" value="F:FMN binding"/>
    <property type="evidence" value="ECO:0007669"/>
    <property type="project" value="InterPro"/>
</dbReference>
<dbReference type="AlphaFoldDB" id="A0A7Z0JA73"/>
<evidence type="ECO:0000313" key="4">
    <source>
        <dbReference type="Proteomes" id="UP000572051"/>
    </source>
</evidence>
<dbReference type="RefSeq" id="WP_179823652.1">
    <property type="nucleotide sequence ID" value="NZ_JACCFS010000001.1"/>
</dbReference>
<dbReference type="Pfam" id="PF01613">
    <property type="entry name" value="Flavin_Reduct"/>
    <property type="match status" value="1"/>
</dbReference>
<protein>
    <submittedName>
        <fullName evidence="3">Flavin reductase ActVB</fullName>
        <ecNumber evidence="3">1.5.1.-</ecNumber>
    </submittedName>
</protein>
<proteinExistence type="predicted"/>
<reference evidence="3 4" key="1">
    <citation type="submission" date="2020-07" db="EMBL/GenBank/DDBJ databases">
        <title>Sequencing the genomes of 1000 actinobacteria strains.</title>
        <authorList>
            <person name="Klenk H.-P."/>
        </authorList>
    </citation>
    <scope>NUCLEOTIDE SEQUENCE [LARGE SCALE GENOMIC DNA]</scope>
    <source>
        <strain evidence="3 4">DSM 44442</strain>
    </source>
</reference>
<dbReference type="GO" id="GO:0042602">
    <property type="term" value="F:riboflavin reductase (NADPH) activity"/>
    <property type="evidence" value="ECO:0007669"/>
    <property type="project" value="TreeGrafter"/>
</dbReference>
<name>A0A7Z0JA73_9ACTN</name>
<dbReference type="PANTHER" id="PTHR30466">
    <property type="entry name" value="FLAVIN REDUCTASE"/>
    <property type="match status" value="1"/>
</dbReference>
<dbReference type="EMBL" id="JACCFS010000001">
    <property type="protein sequence ID" value="NYJ34816.1"/>
    <property type="molecule type" value="Genomic_DNA"/>
</dbReference>
<dbReference type="SUPFAM" id="SSF50475">
    <property type="entry name" value="FMN-binding split barrel"/>
    <property type="match status" value="1"/>
</dbReference>
<dbReference type="InterPro" id="IPR050268">
    <property type="entry name" value="NADH-dep_flavin_reductase"/>
</dbReference>